<evidence type="ECO:0000256" key="2">
    <source>
        <dbReference type="ARBA" id="ARBA00012452"/>
    </source>
</evidence>
<dbReference type="FunFam" id="1.20.1050.10:FF:000004">
    <property type="entry name" value="Glutathione S-transferase F2"/>
    <property type="match status" value="1"/>
</dbReference>
<dbReference type="GO" id="GO:0005737">
    <property type="term" value="C:cytoplasm"/>
    <property type="evidence" value="ECO:0007669"/>
    <property type="project" value="TreeGrafter"/>
</dbReference>
<dbReference type="InterPro" id="IPR010987">
    <property type="entry name" value="Glutathione-S-Trfase_C-like"/>
</dbReference>
<comment type="caution">
    <text evidence="6">The sequence shown here is derived from an EMBL/GenBank/DDBJ whole genome shotgun (WGS) entry which is preliminary data.</text>
</comment>
<dbReference type="EC" id="2.5.1.18" evidence="2"/>
<accession>A0A6G1E6A1</accession>
<organism evidence="6 7">
    <name type="scientific">Oryza meyeriana var. granulata</name>
    <dbReference type="NCBI Taxonomy" id="110450"/>
    <lineage>
        <taxon>Eukaryota</taxon>
        <taxon>Viridiplantae</taxon>
        <taxon>Streptophyta</taxon>
        <taxon>Embryophyta</taxon>
        <taxon>Tracheophyta</taxon>
        <taxon>Spermatophyta</taxon>
        <taxon>Magnoliopsida</taxon>
        <taxon>Liliopsida</taxon>
        <taxon>Poales</taxon>
        <taxon>Poaceae</taxon>
        <taxon>BOP clade</taxon>
        <taxon>Oryzoideae</taxon>
        <taxon>Oryzeae</taxon>
        <taxon>Oryzinae</taxon>
        <taxon>Oryza</taxon>
        <taxon>Oryza meyeriana</taxon>
    </lineage>
</organism>
<evidence type="ECO:0000313" key="7">
    <source>
        <dbReference type="Proteomes" id="UP000479710"/>
    </source>
</evidence>
<comment type="catalytic activity">
    <reaction evidence="4">
        <text>RX + glutathione = an S-substituted glutathione + a halide anion + H(+)</text>
        <dbReference type="Rhea" id="RHEA:16437"/>
        <dbReference type="ChEBI" id="CHEBI:15378"/>
        <dbReference type="ChEBI" id="CHEBI:16042"/>
        <dbReference type="ChEBI" id="CHEBI:17792"/>
        <dbReference type="ChEBI" id="CHEBI:57925"/>
        <dbReference type="ChEBI" id="CHEBI:90779"/>
        <dbReference type="EC" id="2.5.1.18"/>
    </reaction>
</comment>
<dbReference type="GO" id="GO:0009636">
    <property type="term" value="P:response to toxic substance"/>
    <property type="evidence" value="ECO:0007669"/>
    <property type="project" value="UniProtKB-ARBA"/>
</dbReference>
<comment type="similarity">
    <text evidence="1">Belongs to the GST superfamily. Phi family.</text>
</comment>
<dbReference type="GO" id="GO:0006749">
    <property type="term" value="P:glutathione metabolic process"/>
    <property type="evidence" value="ECO:0007669"/>
    <property type="project" value="TreeGrafter"/>
</dbReference>
<reference evidence="6 7" key="1">
    <citation type="submission" date="2019-11" db="EMBL/GenBank/DDBJ databases">
        <title>Whole genome sequence of Oryza granulata.</title>
        <authorList>
            <person name="Li W."/>
        </authorList>
    </citation>
    <scope>NUCLEOTIDE SEQUENCE [LARGE SCALE GENOMIC DNA]</scope>
    <source>
        <strain evidence="7">cv. Menghai</strain>
        <tissue evidence="6">Leaf</tissue>
    </source>
</reference>
<dbReference type="InterPro" id="IPR004046">
    <property type="entry name" value="GST_C"/>
</dbReference>
<proteinExistence type="inferred from homology"/>
<keyword evidence="3" id="KW-0808">Transferase</keyword>
<protein>
    <recommendedName>
        <fullName evidence="2">glutathione transferase</fullName>
        <ecNumber evidence="2">2.5.1.18</ecNumber>
    </recommendedName>
</protein>
<dbReference type="PANTHER" id="PTHR43900">
    <property type="entry name" value="GLUTATHIONE S-TRANSFERASE RHO"/>
    <property type="match status" value="1"/>
</dbReference>
<sequence length="113" mass="12672">MKPVVWHCIVHQYVGLDRDQGVVDESIGKLKKVLEVYETRLSGSRYIAGDRISLADLSHFSLMHYFTATEYAGVLDAYPHVKAWWEALLARPSVKKVMASMPTDFGFGSGNLP</sequence>
<evidence type="ECO:0000256" key="1">
    <source>
        <dbReference type="ARBA" id="ARBA00010128"/>
    </source>
</evidence>
<dbReference type="EMBL" id="SPHZ02000005">
    <property type="protein sequence ID" value="KAF0920191.1"/>
    <property type="molecule type" value="Genomic_DNA"/>
</dbReference>
<dbReference type="PANTHER" id="PTHR43900:SF89">
    <property type="entry name" value="GLUTATHIONE TRANSFERASE"/>
    <property type="match status" value="1"/>
</dbReference>
<evidence type="ECO:0000256" key="4">
    <source>
        <dbReference type="ARBA" id="ARBA00047960"/>
    </source>
</evidence>
<gene>
    <name evidence="6" type="ORF">E2562_033743</name>
</gene>
<dbReference type="SUPFAM" id="SSF47616">
    <property type="entry name" value="GST C-terminal domain-like"/>
    <property type="match status" value="1"/>
</dbReference>
<evidence type="ECO:0000313" key="6">
    <source>
        <dbReference type="EMBL" id="KAF0920191.1"/>
    </source>
</evidence>
<dbReference type="GO" id="GO:0043295">
    <property type="term" value="F:glutathione binding"/>
    <property type="evidence" value="ECO:0007669"/>
    <property type="project" value="TreeGrafter"/>
</dbReference>
<evidence type="ECO:0000259" key="5">
    <source>
        <dbReference type="PROSITE" id="PS50405"/>
    </source>
</evidence>
<keyword evidence="7" id="KW-1185">Reference proteome</keyword>
<dbReference type="PROSITE" id="PS50405">
    <property type="entry name" value="GST_CTER"/>
    <property type="match status" value="1"/>
</dbReference>
<dbReference type="Pfam" id="PF00043">
    <property type="entry name" value="GST_C"/>
    <property type="match status" value="1"/>
</dbReference>
<dbReference type="InterPro" id="IPR036282">
    <property type="entry name" value="Glutathione-S-Trfase_C_sf"/>
</dbReference>
<name>A0A6G1E6A1_9ORYZ</name>
<dbReference type="GO" id="GO:0004364">
    <property type="term" value="F:glutathione transferase activity"/>
    <property type="evidence" value="ECO:0007669"/>
    <property type="project" value="UniProtKB-EC"/>
</dbReference>
<dbReference type="Gene3D" id="1.20.1050.10">
    <property type="match status" value="1"/>
</dbReference>
<dbReference type="AlphaFoldDB" id="A0A6G1E6A1"/>
<dbReference type="OrthoDB" id="422574at2759"/>
<feature type="domain" description="GST C-terminal" evidence="5">
    <location>
        <begin position="1"/>
        <end position="105"/>
    </location>
</feature>
<dbReference type="Proteomes" id="UP000479710">
    <property type="component" value="Unassembled WGS sequence"/>
</dbReference>
<evidence type="ECO:0000256" key="3">
    <source>
        <dbReference type="ARBA" id="ARBA00022679"/>
    </source>
</evidence>